<sequence length="189" mass="21469">MRSLLKNKTLRISIYLFIVGFAAISCQCSSKQSKGEDHEHRPMTEDEQVEVQRDFLRKERESIDAYIKDRNLKVERTGLGMYYTILEDSSAIEMVETEDIVEYEYDISMLNGSLLFTSRQLGNGHIKIDKQDAEIGLHESLKKLGLGDKGLFILPSHLAFGVAGDQDRVPPKTALVYELKVVKIQKSKS</sequence>
<dbReference type="PANTHER" id="PTHR46046">
    <property type="entry name" value="PEPTIDYLPROLYL ISOMERASE"/>
    <property type="match status" value="1"/>
</dbReference>
<evidence type="ECO:0000256" key="5">
    <source>
        <dbReference type="RuleBase" id="RU003915"/>
    </source>
</evidence>
<dbReference type="PANTHER" id="PTHR46046:SF5">
    <property type="entry name" value="PEPTIDYLPROLYL ISOMERASE"/>
    <property type="match status" value="1"/>
</dbReference>
<dbReference type="PROSITE" id="PS50059">
    <property type="entry name" value="FKBP_PPIASE"/>
    <property type="match status" value="1"/>
</dbReference>
<evidence type="ECO:0000313" key="7">
    <source>
        <dbReference type="EMBL" id="AEV32257.1"/>
    </source>
</evidence>
<dbReference type="eggNOG" id="COG0545">
    <property type="taxonomic scope" value="Bacteria"/>
</dbReference>
<dbReference type="PROSITE" id="PS51257">
    <property type="entry name" value="PROKAR_LIPOPROTEIN"/>
    <property type="match status" value="1"/>
</dbReference>
<dbReference type="InterPro" id="IPR046357">
    <property type="entry name" value="PPIase_dom_sf"/>
</dbReference>
<dbReference type="InterPro" id="IPR051989">
    <property type="entry name" value="FKBP-like_isomerase"/>
</dbReference>
<feature type="domain" description="PPIase FKBP-type" evidence="6">
    <location>
        <begin position="98"/>
        <end position="185"/>
    </location>
</feature>
<dbReference type="OrthoDB" id="1093155at2"/>
<dbReference type="Proteomes" id="UP000005631">
    <property type="component" value="Chromosome"/>
</dbReference>
<reference evidence="7 8" key="1">
    <citation type="journal article" date="2012" name="Stand. Genomic Sci.">
        <title>Genome sequence of the orange-pigmented seawater bacterium Owenweeksia hongkongensis type strain (UST20020801(T)).</title>
        <authorList>
            <person name="Riedel T."/>
            <person name="Held B."/>
            <person name="Nolan M."/>
            <person name="Lucas S."/>
            <person name="Lapidus A."/>
            <person name="Tice H."/>
            <person name="Del Rio T.G."/>
            <person name="Cheng J.F."/>
            <person name="Han C."/>
            <person name="Tapia R."/>
            <person name="Goodwin L.A."/>
            <person name="Pitluck S."/>
            <person name="Liolios K."/>
            <person name="Mavromatis K."/>
            <person name="Pagani I."/>
            <person name="Ivanova N."/>
            <person name="Mikhailova N."/>
            <person name="Pati A."/>
            <person name="Chen A."/>
            <person name="Palaniappan K."/>
            <person name="Rohde M."/>
            <person name="Tindall B.J."/>
            <person name="Detter J.C."/>
            <person name="Goker M."/>
            <person name="Woyke T."/>
            <person name="Bristow J."/>
            <person name="Eisen J.A."/>
            <person name="Markowitz V."/>
            <person name="Hugenholtz P."/>
            <person name="Klenk H.P."/>
            <person name="Kyrpides N.C."/>
        </authorList>
    </citation>
    <scope>NUCLEOTIDE SEQUENCE</scope>
    <source>
        <strain evidence="8">DSM 17368 / JCM 12287 / NRRL B-23963</strain>
    </source>
</reference>
<dbReference type="Gene3D" id="3.10.50.40">
    <property type="match status" value="1"/>
</dbReference>
<dbReference type="KEGG" id="oho:Oweho_1257"/>
<gene>
    <name evidence="7" type="ordered locus">Oweho_1257</name>
</gene>
<evidence type="ECO:0000256" key="3">
    <source>
        <dbReference type="ARBA" id="ARBA00023110"/>
    </source>
</evidence>
<accession>G8R667</accession>
<keyword evidence="2" id="KW-0677">Repeat</keyword>
<evidence type="ECO:0000313" key="8">
    <source>
        <dbReference type="Proteomes" id="UP000005631"/>
    </source>
</evidence>
<keyword evidence="3 4" id="KW-0697">Rotamase</keyword>
<name>G8R667_OWEHD</name>
<comment type="catalytic activity">
    <reaction evidence="1 4 5">
        <text>[protein]-peptidylproline (omega=180) = [protein]-peptidylproline (omega=0)</text>
        <dbReference type="Rhea" id="RHEA:16237"/>
        <dbReference type="Rhea" id="RHEA-COMP:10747"/>
        <dbReference type="Rhea" id="RHEA-COMP:10748"/>
        <dbReference type="ChEBI" id="CHEBI:83833"/>
        <dbReference type="ChEBI" id="CHEBI:83834"/>
        <dbReference type="EC" id="5.2.1.8"/>
    </reaction>
</comment>
<organism evidence="7 8">
    <name type="scientific">Owenweeksia hongkongensis (strain DSM 17368 / CIP 108786 / JCM 12287 / NRRL B-23963 / UST20020801)</name>
    <dbReference type="NCBI Taxonomy" id="926562"/>
    <lineage>
        <taxon>Bacteria</taxon>
        <taxon>Pseudomonadati</taxon>
        <taxon>Bacteroidota</taxon>
        <taxon>Flavobacteriia</taxon>
        <taxon>Flavobacteriales</taxon>
        <taxon>Owenweeksiaceae</taxon>
        <taxon>Owenweeksia</taxon>
    </lineage>
</organism>
<evidence type="ECO:0000256" key="4">
    <source>
        <dbReference type="PROSITE-ProRule" id="PRU00277"/>
    </source>
</evidence>
<protein>
    <recommendedName>
        <fullName evidence="5">Peptidyl-prolyl cis-trans isomerase</fullName>
        <ecNumber evidence="5">5.2.1.8</ecNumber>
    </recommendedName>
</protein>
<dbReference type="HOGENOM" id="CLU_110184_0_0_10"/>
<dbReference type="GO" id="GO:0003755">
    <property type="term" value="F:peptidyl-prolyl cis-trans isomerase activity"/>
    <property type="evidence" value="ECO:0007669"/>
    <property type="project" value="UniProtKB-UniRule"/>
</dbReference>
<proteinExistence type="inferred from homology"/>
<dbReference type="SUPFAM" id="SSF54534">
    <property type="entry name" value="FKBP-like"/>
    <property type="match status" value="1"/>
</dbReference>
<keyword evidence="8" id="KW-1185">Reference proteome</keyword>
<evidence type="ECO:0000256" key="2">
    <source>
        <dbReference type="ARBA" id="ARBA00022737"/>
    </source>
</evidence>
<dbReference type="AlphaFoldDB" id="G8R667"/>
<dbReference type="Pfam" id="PF00254">
    <property type="entry name" value="FKBP_C"/>
    <property type="match status" value="1"/>
</dbReference>
<dbReference type="InterPro" id="IPR001179">
    <property type="entry name" value="PPIase_FKBP_dom"/>
</dbReference>
<dbReference type="STRING" id="926562.Oweho_1257"/>
<dbReference type="EC" id="5.2.1.8" evidence="5"/>
<comment type="similarity">
    <text evidence="5">Belongs to the FKBP-type PPIase family.</text>
</comment>
<evidence type="ECO:0000256" key="1">
    <source>
        <dbReference type="ARBA" id="ARBA00000971"/>
    </source>
</evidence>
<dbReference type="EMBL" id="CP003156">
    <property type="protein sequence ID" value="AEV32257.1"/>
    <property type="molecule type" value="Genomic_DNA"/>
</dbReference>
<evidence type="ECO:0000259" key="6">
    <source>
        <dbReference type="PROSITE" id="PS50059"/>
    </source>
</evidence>
<keyword evidence="4 5" id="KW-0413">Isomerase</keyword>